<name>A0ABV8SAM0_9BACL</name>
<accession>A0ABV8SAM0</accession>
<proteinExistence type="predicted"/>
<sequence>MGIAGLELLDYFLVDREPVAYNQLPYGNCSERTIEIPIALRFLKAQKAGIGEPYLEIGNVLANYEALLEQDAALANRIVLDKFEEAPGVLNVDLMEYDGKHSLILCLSTVEHVGQHAYGEQKSGDREAPLRAIRQIYNLLAPGGTALVTVPFGKLMDMGWLIQFSDAYLQLLTDKYGVPREAATISYFRKQDMDMHLQTPPQCWIQCEKGELTETMFDSPFMFANGIAVIRLRKVGPDIAPELPEASPLVYMPAPLISSVYFSPFIRPAGFDKDGCFPANRPGYPFYSHPLTLAPGSYVLKTSFDIEGSGEFTLEMVSDHGRRLLWSERVAGSGEAVHRIVLDREERDASLRLYQHNSARSRLKVPCLLFMRDS</sequence>
<reference evidence="2" key="1">
    <citation type="journal article" date="2019" name="Int. J. Syst. Evol. Microbiol.">
        <title>The Global Catalogue of Microorganisms (GCM) 10K type strain sequencing project: providing services to taxonomists for standard genome sequencing and annotation.</title>
        <authorList>
            <consortium name="The Broad Institute Genomics Platform"/>
            <consortium name="The Broad Institute Genome Sequencing Center for Infectious Disease"/>
            <person name="Wu L."/>
            <person name="Ma J."/>
        </authorList>
    </citation>
    <scope>NUCLEOTIDE SEQUENCE [LARGE SCALE GENOMIC DNA]</scope>
    <source>
        <strain evidence="2">CGMCC 4.1641</strain>
    </source>
</reference>
<keyword evidence="2" id="KW-1185">Reference proteome</keyword>
<dbReference type="SUPFAM" id="SSF53335">
    <property type="entry name" value="S-adenosyl-L-methionine-dependent methyltransferases"/>
    <property type="match status" value="1"/>
</dbReference>
<dbReference type="EMBL" id="JBHSED010000031">
    <property type="protein sequence ID" value="MFC4304618.1"/>
    <property type="molecule type" value="Genomic_DNA"/>
</dbReference>
<protein>
    <recommendedName>
        <fullName evidence="3">Class I SAM-dependent methyltransferase</fullName>
    </recommendedName>
</protein>
<evidence type="ECO:0000313" key="2">
    <source>
        <dbReference type="Proteomes" id="UP001595755"/>
    </source>
</evidence>
<evidence type="ECO:0008006" key="3">
    <source>
        <dbReference type="Google" id="ProtNLM"/>
    </source>
</evidence>
<dbReference type="Gene3D" id="3.40.50.150">
    <property type="entry name" value="Vaccinia Virus protein VP39"/>
    <property type="match status" value="1"/>
</dbReference>
<dbReference type="RefSeq" id="WP_204605873.1">
    <property type="nucleotide sequence ID" value="NZ_JBHSED010000031.1"/>
</dbReference>
<evidence type="ECO:0000313" key="1">
    <source>
        <dbReference type="EMBL" id="MFC4304618.1"/>
    </source>
</evidence>
<organism evidence="1 2">
    <name type="scientific">Cohnella boryungensis</name>
    <dbReference type="NCBI Taxonomy" id="768479"/>
    <lineage>
        <taxon>Bacteria</taxon>
        <taxon>Bacillati</taxon>
        <taxon>Bacillota</taxon>
        <taxon>Bacilli</taxon>
        <taxon>Bacillales</taxon>
        <taxon>Paenibacillaceae</taxon>
        <taxon>Cohnella</taxon>
    </lineage>
</organism>
<dbReference type="InterPro" id="IPR029063">
    <property type="entry name" value="SAM-dependent_MTases_sf"/>
</dbReference>
<gene>
    <name evidence="1" type="ORF">ACFO1S_14405</name>
</gene>
<comment type="caution">
    <text evidence="1">The sequence shown here is derived from an EMBL/GenBank/DDBJ whole genome shotgun (WGS) entry which is preliminary data.</text>
</comment>
<dbReference type="Proteomes" id="UP001595755">
    <property type="component" value="Unassembled WGS sequence"/>
</dbReference>